<dbReference type="GO" id="GO:0004565">
    <property type="term" value="F:beta-galactosidase activity"/>
    <property type="evidence" value="ECO:0007669"/>
    <property type="project" value="UniProtKB-EC"/>
</dbReference>
<dbReference type="GO" id="GO:0009341">
    <property type="term" value="C:beta-galactosidase complex"/>
    <property type="evidence" value="ECO:0007669"/>
    <property type="project" value="InterPro"/>
</dbReference>
<evidence type="ECO:0000256" key="2">
    <source>
        <dbReference type="ARBA" id="ARBA00005940"/>
    </source>
</evidence>
<evidence type="ECO:0000256" key="1">
    <source>
        <dbReference type="ARBA" id="ARBA00001412"/>
    </source>
</evidence>
<dbReference type="Pfam" id="PF08532">
    <property type="entry name" value="Glyco_hydro_42M"/>
    <property type="match status" value="1"/>
</dbReference>
<accession>A0A1G9AP06</accession>
<gene>
    <name evidence="14" type="ORF">SAMN05216257_102224</name>
</gene>
<feature type="binding site" evidence="11">
    <location>
        <position position="114"/>
    </location>
    <ligand>
        <name>Zn(2+)</name>
        <dbReference type="ChEBI" id="CHEBI:29105"/>
    </ligand>
</feature>
<keyword evidence="15" id="KW-1185">Reference proteome</keyword>
<reference evidence="15" key="1">
    <citation type="submission" date="2016-10" db="EMBL/GenBank/DDBJ databases">
        <authorList>
            <person name="Varghese N."/>
            <person name="Submissions S."/>
        </authorList>
    </citation>
    <scope>NUCLEOTIDE SEQUENCE [LARGE SCALE GENOMIC DNA]</scope>
    <source>
        <strain evidence="15">CGMCC 1.10789</strain>
    </source>
</reference>
<dbReference type="EMBL" id="FNFV01000002">
    <property type="protein sequence ID" value="SDK29089.1"/>
    <property type="molecule type" value="Genomic_DNA"/>
</dbReference>
<keyword evidence="4 11" id="KW-0479">Metal-binding</keyword>
<feature type="active site" description="Proton donor" evidence="9">
    <location>
        <position position="149"/>
    </location>
</feature>
<comment type="similarity">
    <text evidence="2 8">Belongs to the glycosyl hydrolase 42 family.</text>
</comment>
<evidence type="ECO:0000256" key="11">
    <source>
        <dbReference type="PIRSR" id="PIRSR001084-3"/>
    </source>
</evidence>
<name>A0A1G9AP06_9RHOB</name>
<evidence type="ECO:0000256" key="3">
    <source>
        <dbReference type="ARBA" id="ARBA00012756"/>
    </source>
</evidence>
<keyword evidence="7 8" id="KW-0326">Glycosidase</keyword>
<evidence type="ECO:0000259" key="13">
    <source>
        <dbReference type="Pfam" id="PF08532"/>
    </source>
</evidence>
<evidence type="ECO:0000259" key="12">
    <source>
        <dbReference type="Pfam" id="PF02449"/>
    </source>
</evidence>
<evidence type="ECO:0000256" key="5">
    <source>
        <dbReference type="ARBA" id="ARBA00022801"/>
    </source>
</evidence>
<keyword evidence="6 11" id="KW-0862">Zinc</keyword>
<evidence type="ECO:0000256" key="4">
    <source>
        <dbReference type="ARBA" id="ARBA00022723"/>
    </source>
</evidence>
<dbReference type="SUPFAM" id="SSF52317">
    <property type="entry name" value="Class I glutamine amidotransferase-like"/>
    <property type="match status" value="1"/>
</dbReference>
<dbReference type="RefSeq" id="WP_092498836.1">
    <property type="nucleotide sequence ID" value="NZ_FNFV01000002.1"/>
</dbReference>
<evidence type="ECO:0000256" key="9">
    <source>
        <dbReference type="PIRSR" id="PIRSR001084-1"/>
    </source>
</evidence>
<dbReference type="STRING" id="990712.SAMN05216257_102224"/>
<evidence type="ECO:0000313" key="15">
    <source>
        <dbReference type="Proteomes" id="UP000199328"/>
    </source>
</evidence>
<feature type="domain" description="Glycoside hydrolase family 42 N-terminal" evidence="12">
    <location>
        <begin position="13"/>
        <end position="397"/>
    </location>
</feature>
<dbReference type="GO" id="GO:0046872">
    <property type="term" value="F:metal ion binding"/>
    <property type="evidence" value="ECO:0007669"/>
    <property type="project" value="UniProtKB-KW"/>
</dbReference>
<dbReference type="PANTHER" id="PTHR36447:SF2">
    <property type="entry name" value="BETA-GALACTOSIDASE YESZ"/>
    <property type="match status" value="1"/>
</dbReference>
<dbReference type="InterPro" id="IPR029062">
    <property type="entry name" value="Class_I_gatase-like"/>
</dbReference>
<proteinExistence type="inferred from homology"/>
<evidence type="ECO:0000256" key="10">
    <source>
        <dbReference type="PIRSR" id="PIRSR001084-2"/>
    </source>
</evidence>
<evidence type="ECO:0000313" key="14">
    <source>
        <dbReference type="EMBL" id="SDK29089.1"/>
    </source>
</evidence>
<evidence type="ECO:0000256" key="7">
    <source>
        <dbReference type="ARBA" id="ARBA00023295"/>
    </source>
</evidence>
<comment type="catalytic activity">
    <reaction evidence="1 8">
        <text>Hydrolysis of terminal non-reducing beta-D-galactose residues in beta-D-galactosides.</text>
        <dbReference type="EC" id="3.2.1.23"/>
    </reaction>
</comment>
<organism evidence="14 15">
    <name type="scientific">Meinhardsimonia xiamenensis</name>
    <dbReference type="NCBI Taxonomy" id="990712"/>
    <lineage>
        <taxon>Bacteria</taxon>
        <taxon>Pseudomonadati</taxon>
        <taxon>Pseudomonadota</taxon>
        <taxon>Alphaproteobacteria</taxon>
        <taxon>Rhodobacterales</taxon>
        <taxon>Paracoccaceae</taxon>
        <taxon>Meinhardsimonia</taxon>
    </lineage>
</organism>
<dbReference type="PANTHER" id="PTHR36447">
    <property type="entry name" value="BETA-GALACTOSIDASE GANA"/>
    <property type="match status" value="1"/>
</dbReference>
<dbReference type="Gene3D" id="3.40.50.880">
    <property type="match status" value="1"/>
</dbReference>
<keyword evidence="5 8" id="KW-0378">Hydrolase</keyword>
<feature type="active site" description="Nucleophile" evidence="9">
    <location>
        <position position="320"/>
    </location>
</feature>
<evidence type="ECO:0000256" key="8">
    <source>
        <dbReference type="PIRNR" id="PIRNR001084"/>
    </source>
</evidence>
<protein>
    <recommendedName>
        <fullName evidence="3 8">Beta-galactosidase</fullName>
        <shortName evidence="8">Beta-gal</shortName>
        <ecNumber evidence="3 8">3.2.1.23</ecNumber>
    </recommendedName>
</protein>
<dbReference type="CDD" id="cd03143">
    <property type="entry name" value="A4_beta-galactosidase_middle_domain"/>
    <property type="match status" value="1"/>
</dbReference>
<dbReference type="Gene3D" id="3.20.20.80">
    <property type="entry name" value="Glycosidases"/>
    <property type="match status" value="1"/>
</dbReference>
<dbReference type="InterPro" id="IPR003476">
    <property type="entry name" value="Glyco_hydro_42"/>
</dbReference>
<sequence length="641" mass="70865">MTTRALRPELGCCYYPEHWPRARWAEDARAMAAAGLSWVRIGEFAWARLEPRPGELHFDWLDEAIATLGAAGLRVVLGTPTATPPRWMIDRHPDMLALDAAGRPRRFGSRRHYCFSHEGYRAEAVRITRLLAERYGANPHVAAWQTDNEYGCHDTTLSYSPAASRAFRRWCEARYGTIDALNEAWGNVFWSMDYASFDEIELPNLTVTEPNPAHSLAFRRFSSDQVVRFNRAQVEAIREHSAAPILHNYMGRITDFDHFALGADLDIATWDSYPLGFLEDRVEADAAHRMRFARQGDPDFQAFHHDLYRAVGRGRMWVMEQQPGPVNWAPFNPAPLPGMVRLWTWEAIAHGAEVVSYFRWRQLPFAQEQMHAGLLRPDGAEAPGLAEAREVARELAETGAIETARAPVALIFDYDADWAWTIQPHGAGNSYFGLVFTVYRALRALGLSIDILPASARDFSAYRLIAAPGLMHVPDDLGHALARADALVLAGPRTGAKTAEGAIPLPLPPALPGLDVTVARVDSPRPSPGVALVGGGTMGRYIEELETGPEARVLERLANGAPALVAQGNWRYLAGWPDAAAARRLVRGICAEAGLETLELPDGLRCRLAGGRRFWFNYDASPVAFAGRTLPPAGVLIEDAS</sequence>
<dbReference type="InterPro" id="IPR013738">
    <property type="entry name" value="Beta_galactosidase_Trimer"/>
</dbReference>
<dbReference type="EC" id="3.2.1.23" evidence="3 8"/>
<dbReference type="Pfam" id="PF02449">
    <property type="entry name" value="Glyco_hydro_42"/>
    <property type="match status" value="1"/>
</dbReference>
<dbReference type="GO" id="GO:0005975">
    <property type="term" value="P:carbohydrate metabolic process"/>
    <property type="evidence" value="ECO:0007669"/>
    <property type="project" value="InterPro"/>
</dbReference>
<dbReference type="Proteomes" id="UP000199328">
    <property type="component" value="Unassembled WGS sequence"/>
</dbReference>
<feature type="domain" description="Beta-galactosidase trimerisation" evidence="13">
    <location>
        <begin position="406"/>
        <end position="596"/>
    </location>
</feature>
<dbReference type="PIRSF" id="PIRSF001084">
    <property type="entry name" value="B-galactosidase"/>
    <property type="match status" value="1"/>
</dbReference>
<dbReference type="OrthoDB" id="9800974at2"/>
<feature type="binding site" evidence="10">
    <location>
        <position position="148"/>
    </location>
    <ligand>
        <name>substrate</name>
    </ligand>
</feature>
<dbReference type="AlphaFoldDB" id="A0A1G9AP06"/>
<dbReference type="SUPFAM" id="SSF51445">
    <property type="entry name" value="(Trans)glycosidases"/>
    <property type="match status" value="1"/>
</dbReference>
<evidence type="ECO:0000256" key="6">
    <source>
        <dbReference type="ARBA" id="ARBA00022833"/>
    </source>
</evidence>
<feature type="binding site" evidence="10">
    <location>
        <position position="328"/>
    </location>
    <ligand>
        <name>substrate</name>
    </ligand>
</feature>
<feature type="binding site" evidence="10">
    <location>
        <position position="110"/>
    </location>
    <ligand>
        <name>substrate</name>
    </ligand>
</feature>
<dbReference type="InterPro" id="IPR013529">
    <property type="entry name" value="Glyco_hydro_42_N"/>
</dbReference>
<dbReference type="InterPro" id="IPR017853">
    <property type="entry name" value="GH"/>
</dbReference>